<protein>
    <submittedName>
        <fullName evidence="3">Allophanate hydrolase</fullName>
        <ecNumber evidence="3">3.5.1.54</ecNumber>
    </submittedName>
</protein>
<dbReference type="RefSeq" id="WP_100255863.1">
    <property type="nucleotide sequence ID" value="NZ_CP011797.1"/>
</dbReference>
<evidence type="ECO:0000313" key="3">
    <source>
        <dbReference type="EMBL" id="ATX75463.1"/>
    </source>
</evidence>
<keyword evidence="4" id="KW-1185">Reference proteome</keyword>
<dbReference type="PANTHER" id="PTHR11895">
    <property type="entry name" value="TRANSAMIDASE"/>
    <property type="match status" value="1"/>
</dbReference>
<feature type="domain" description="Allophanate hydrolase C-terminal" evidence="2">
    <location>
        <begin position="474"/>
        <end position="595"/>
    </location>
</feature>
<dbReference type="OrthoDB" id="8872210at2"/>
<dbReference type="NCBIfam" id="TIGR02713">
    <property type="entry name" value="allophanate_hyd"/>
    <property type="match status" value="1"/>
</dbReference>
<dbReference type="PANTHER" id="PTHR11895:SF169">
    <property type="entry name" value="GLUTAMYL-TRNA(GLN) AMIDOTRANSFERASE"/>
    <property type="match status" value="1"/>
</dbReference>
<dbReference type="NCBIfam" id="NF006043">
    <property type="entry name" value="PRK08186.1"/>
    <property type="match status" value="1"/>
</dbReference>
<dbReference type="Gene3D" id="1.20.58.1700">
    <property type="match status" value="1"/>
</dbReference>
<dbReference type="SUPFAM" id="SSF75304">
    <property type="entry name" value="Amidase signature (AS) enzymes"/>
    <property type="match status" value="1"/>
</dbReference>
<gene>
    <name evidence="3" type="ORF">REIFOR_00286</name>
</gene>
<dbReference type="AlphaFoldDB" id="A0A2K8KKG2"/>
<evidence type="ECO:0000259" key="2">
    <source>
        <dbReference type="Pfam" id="PF21986"/>
    </source>
</evidence>
<dbReference type="InterPro" id="IPR053844">
    <property type="entry name" value="AH_C"/>
</dbReference>
<organism evidence="3 4">
    <name type="scientific">Reinekea forsetii</name>
    <dbReference type="NCBI Taxonomy" id="1336806"/>
    <lineage>
        <taxon>Bacteria</taxon>
        <taxon>Pseudomonadati</taxon>
        <taxon>Pseudomonadota</taxon>
        <taxon>Gammaproteobacteria</taxon>
        <taxon>Oceanospirillales</taxon>
        <taxon>Saccharospirillaceae</taxon>
        <taxon>Reinekea</taxon>
    </lineage>
</organism>
<evidence type="ECO:0000313" key="4">
    <source>
        <dbReference type="Proteomes" id="UP000229757"/>
    </source>
</evidence>
<feature type="domain" description="Amidase" evidence="1">
    <location>
        <begin position="25"/>
        <end position="434"/>
    </location>
</feature>
<dbReference type="Pfam" id="PF21986">
    <property type="entry name" value="AH_C"/>
    <property type="match status" value="1"/>
</dbReference>
<dbReference type="Gene3D" id="3.10.490.10">
    <property type="entry name" value="Gamma-glutamyl cyclotransferase-like"/>
    <property type="match status" value="1"/>
</dbReference>
<dbReference type="Proteomes" id="UP000229757">
    <property type="component" value="Chromosome"/>
</dbReference>
<dbReference type="InterPro" id="IPR023631">
    <property type="entry name" value="Amidase_dom"/>
</dbReference>
<proteinExistence type="predicted"/>
<dbReference type="EC" id="3.5.1.54" evidence="3"/>
<name>A0A2K8KKG2_9GAMM</name>
<dbReference type="Pfam" id="PF01425">
    <property type="entry name" value="Amidase"/>
    <property type="match status" value="1"/>
</dbReference>
<keyword evidence="3" id="KW-0378">Hydrolase</keyword>
<accession>A0A2K8KKG2</accession>
<dbReference type="GO" id="GO:0004039">
    <property type="term" value="F:allophanate hydrolase activity"/>
    <property type="evidence" value="ECO:0007669"/>
    <property type="project" value="UniProtKB-EC"/>
</dbReference>
<dbReference type="InterPro" id="IPR014085">
    <property type="entry name" value="Allophanate_hydrolase"/>
</dbReference>
<dbReference type="EMBL" id="CP011797">
    <property type="protein sequence ID" value="ATX75463.1"/>
    <property type="molecule type" value="Genomic_DNA"/>
</dbReference>
<reference evidence="3 4" key="1">
    <citation type="journal article" date="2017" name="Environ. Microbiol.">
        <title>Genomic and physiological analyses of 'Reinekea forsetii' reveal a versatile opportunistic lifestyle during spring algae blooms.</title>
        <authorList>
            <person name="Avci B."/>
            <person name="Hahnke R.L."/>
            <person name="Chafee M."/>
            <person name="Fischer T."/>
            <person name="Gruber-Vodicka H."/>
            <person name="Tegetmeyer H.E."/>
            <person name="Harder J."/>
            <person name="Fuchs B.M."/>
            <person name="Amann R.I."/>
            <person name="Teeling H."/>
        </authorList>
    </citation>
    <scope>NUCLEOTIDE SEQUENCE [LARGE SCALE GENOMIC DNA]</scope>
    <source>
        <strain evidence="3 4">Hel1_31_D35</strain>
    </source>
</reference>
<sequence>MLRNLPFTIDSLHLAYRSQTKVADVISECFRRINQADDAGIFISQSSLQYTERAISELGEFDPISKPLWGIPFAVKDNIDVLGLTTTAGCPDFSYEPPSDSFVVNLLREAGAICVGKTNLDQFATGLVGVRTPYPIPKNAIDPTIVPGGSSSGSAVSVAHGIVTFSLGTDTAGSGRVPAALNSIVGLKPTLGSLSNTGVVPACRTLDTISIFAATVADAYTVFQLAAVYDEQDSYSRNFSNPKLNASTLSKKIGIPSGDSIRFFGDKIQQASFDHTLEELAKHGAELIELDFEPFYSAASLLYEGVWVAERYAAVGDFLEKSPGSFNPITKQIISQAKKYSAADAFKDIYKLQSLKRTIRSKLADLDFICVPSIPTFYSVADLIADPITPNSNLGTYTNFANFLDMSAITVPVDPRKDGLPGSVTLLATAGKDNVIAEIAYKLQENGHAALGATDWPLDTKQLTNDVDPNTELALSVCGAHMSGLPLNGELTKLGARYLYTTTTSESYQLFRLAGSNPFRPGLVRTPSTGVAIELEVWAIPLEHVGTFISGIPMPLGIGKVVLKDGSQVSGFICEKISEDGAENISHFGSWRNYIDEV</sequence>
<dbReference type="InterPro" id="IPR000120">
    <property type="entry name" value="Amidase"/>
</dbReference>
<dbReference type="Gene3D" id="3.90.1300.10">
    <property type="entry name" value="Amidase signature (AS) domain"/>
    <property type="match status" value="1"/>
</dbReference>
<dbReference type="InterPro" id="IPR036928">
    <property type="entry name" value="AS_sf"/>
</dbReference>
<evidence type="ECO:0000259" key="1">
    <source>
        <dbReference type="Pfam" id="PF01425"/>
    </source>
</evidence>
<dbReference type="KEGG" id="rfo:REIFOR_00286"/>